<dbReference type="Pfam" id="PF13920">
    <property type="entry name" value="zf-C3HC4_3"/>
    <property type="match status" value="1"/>
</dbReference>
<dbReference type="EC" id="2.3.2.27" evidence="4"/>
<evidence type="ECO:0000256" key="2">
    <source>
        <dbReference type="ARBA" id="ARBA00004496"/>
    </source>
</evidence>
<organism evidence="18 19">
    <name type="scientific">Tupaia chinensis</name>
    <name type="common">Chinese tree shrew</name>
    <name type="synonym">Tupaia belangeri chinensis</name>
    <dbReference type="NCBI Taxonomy" id="246437"/>
    <lineage>
        <taxon>Eukaryota</taxon>
        <taxon>Metazoa</taxon>
        <taxon>Chordata</taxon>
        <taxon>Craniata</taxon>
        <taxon>Vertebrata</taxon>
        <taxon>Euteleostomi</taxon>
        <taxon>Mammalia</taxon>
        <taxon>Eutheria</taxon>
        <taxon>Euarchontoglires</taxon>
        <taxon>Scandentia</taxon>
        <taxon>Tupaiidae</taxon>
        <taxon>Tupaia</taxon>
    </lineage>
</organism>
<dbReference type="InterPro" id="IPR001370">
    <property type="entry name" value="BIR_rpt"/>
</dbReference>
<keyword evidence="11 15" id="KW-0863">Zinc-finger</keyword>
<keyword evidence="7" id="KW-0646">Protease inhibitor</keyword>
<keyword evidence="12" id="KW-0833">Ubl conjugation pathway</keyword>
<dbReference type="InterPro" id="IPR013083">
    <property type="entry name" value="Znf_RING/FYVE/PHD"/>
</dbReference>
<dbReference type="STRING" id="246437.L8Y8N3"/>
<evidence type="ECO:0000256" key="11">
    <source>
        <dbReference type="ARBA" id="ARBA00022771"/>
    </source>
</evidence>
<evidence type="ECO:0000256" key="3">
    <source>
        <dbReference type="ARBA" id="ARBA00006672"/>
    </source>
</evidence>
<dbReference type="EMBL" id="KB365278">
    <property type="protein sequence ID" value="ELV11335.1"/>
    <property type="molecule type" value="Genomic_DNA"/>
</dbReference>
<reference evidence="19" key="2">
    <citation type="journal article" date="2013" name="Nat. Commun.">
        <title>Genome of the Chinese tree shrew.</title>
        <authorList>
            <person name="Fan Y."/>
            <person name="Huang Z.Y."/>
            <person name="Cao C.C."/>
            <person name="Chen C.S."/>
            <person name="Chen Y.X."/>
            <person name="Fan D.D."/>
            <person name="He J."/>
            <person name="Hou H.L."/>
            <person name="Hu L."/>
            <person name="Hu X.T."/>
            <person name="Jiang X.T."/>
            <person name="Lai R."/>
            <person name="Lang Y.S."/>
            <person name="Liang B."/>
            <person name="Liao S.G."/>
            <person name="Mu D."/>
            <person name="Ma Y.Y."/>
            <person name="Niu Y.Y."/>
            <person name="Sun X.Q."/>
            <person name="Xia J.Q."/>
            <person name="Xiao J."/>
            <person name="Xiong Z.Q."/>
            <person name="Xu L."/>
            <person name="Yang L."/>
            <person name="Zhang Y."/>
            <person name="Zhao W."/>
            <person name="Zhao X.D."/>
            <person name="Zheng Y.T."/>
            <person name="Zhou J.M."/>
            <person name="Zhu Y.B."/>
            <person name="Zhang G.J."/>
            <person name="Wang J."/>
            <person name="Yao Y.G."/>
        </authorList>
    </citation>
    <scope>NUCLEOTIDE SEQUENCE [LARGE SCALE GENOMIC DNA]</scope>
</reference>
<evidence type="ECO:0000256" key="8">
    <source>
        <dbReference type="ARBA" id="ARBA00022703"/>
    </source>
</evidence>
<evidence type="ECO:0000256" key="9">
    <source>
        <dbReference type="ARBA" id="ARBA00022704"/>
    </source>
</evidence>
<dbReference type="SMART" id="SM00184">
    <property type="entry name" value="RING"/>
    <property type="match status" value="1"/>
</dbReference>
<dbReference type="Proteomes" id="UP000011518">
    <property type="component" value="Unassembled WGS sequence"/>
</dbReference>
<evidence type="ECO:0000256" key="10">
    <source>
        <dbReference type="ARBA" id="ARBA00022723"/>
    </source>
</evidence>
<keyword evidence="14" id="KW-0832">Ubl conjugation</keyword>
<dbReference type="PANTHER" id="PTHR10044:SF163">
    <property type="entry name" value="BACULOVIRAL IAP REPEAT-CONTAINING PROTEIN 7"/>
    <property type="match status" value="1"/>
</dbReference>
<dbReference type="PANTHER" id="PTHR10044">
    <property type="entry name" value="INHIBITOR OF APOPTOSIS"/>
    <property type="match status" value="1"/>
</dbReference>
<dbReference type="PROSITE" id="PS50896">
    <property type="entry name" value="LISH"/>
    <property type="match status" value="1"/>
</dbReference>
<keyword evidence="6" id="KW-0808">Transferase</keyword>
<keyword evidence="13" id="KW-0862">Zinc</keyword>
<evidence type="ECO:0000256" key="1">
    <source>
        <dbReference type="ARBA" id="ARBA00000900"/>
    </source>
</evidence>
<dbReference type="GO" id="GO:0008270">
    <property type="term" value="F:zinc ion binding"/>
    <property type="evidence" value="ECO:0007669"/>
    <property type="project" value="UniProtKB-KW"/>
</dbReference>
<dbReference type="GO" id="GO:0006915">
    <property type="term" value="P:apoptotic process"/>
    <property type="evidence" value="ECO:0007669"/>
    <property type="project" value="UniProtKB-KW"/>
</dbReference>
<reference evidence="19" key="1">
    <citation type="submission" date="2012-07" db="EMBL/GenBank/DDBJ databases">
        <title>Genome of the Chinese tree shrew, a rising model animal genetically related to primates.</title>
        <authorList>
            <person name="Zhang G."/>
            <person name="Fan Y."/>
            <person name="Yao Y."/>
            <person name="Huang Z."/>
        </authorList>
    </citation>
    <scope>NUCLEOTIDE SEQUENCE [LARGE SCALE GENOMIC DNA]</scope>
</reference>
<dbReference type="CDD" id="cd16713">
    <property type="entry name" value="RING-HC_BIRC2_3_7"/>
    <property type="match status" value="1"/>
</dbReference>
<dbReference type="InterPro" id="IPR006594">
    <property type="entry name" value="LisH"/>
</dbReference>
<dbReference type="CDD" id="cd00022">
    <property type="entry name" value="BIR"/>
    <property type="match status" value="1"/>
</dbReference>
<evidence type="ECO:0000259" key="17">
    <source>
        <dbReference type="PROSITE" id="PS50897"/>
    </source>
</evidence>
<dbReference type="GO" id="GO:0051726">
    <property type="term" value="P:regulation of cell cycle"/>
    <property type="evidence" value="ECO:0007669"/>
    <property type="project" value="TreeGrafter"/>
</dbReference>
<dbReference type="PROSITE" id="PS50089">
    <property type="entry name" value="ZF_RING_2"/>
    <property type="match status" value="1"/>
</dbReference>
<dbReference type="Pfam" id="PF08513">
    <property type="entry name" value="LisH"/>
    <property type="match status" value="1"/>
</dbReference>
<dbReference type="GO" id="GO:0005737">
    <property type="term" value="C:cytoplasm"/>
    <property type="evidence" value="ECO:0007669"/>
    <property type="project" value="UniProtKB-SubCell"/>
</dbReference>
<keyword evidence="9" id="KW-0789">Thiol protease inhibitor</keyword>
<dbReference type="AlphaFoldDB" id="L8Y8N3"/>
<accession>L8Y8N3</accession>
<evidence type="ECO:0000256" key="4">
    <source>
        <dbReference type="ARBA" id="ARBA00012483"/>
    </source>
</evidence>
<dbReference type="InterPro" id="IPR006595">
    <property type="entry name" value="CTLH_C"/>
</dbReference>
<dbReference type="PROSITE" id="PS01282">
    <property type="entry name" value="BIR_REPEAT_1"/>
    <property type="match status" value="1"/>
</dbReference>
<feature type="domain" description="RING-type" evidence="16">
    <location>
        <begin position="322"/>
        <end position="356"/>
    </location>
</feature>
<keyword evidence="5" id="KW-0963">Cytoplasm</keyword>
<dbReference type="FunCoup" id="L8Y8N3">
    <property type="interactions" value="402"/>
</dbReference>
<dbReference type="Pfam" id="PF00653">
    <property type="entry name" value="BIR"/>
    <property type="match status" value="1"/>
</dbReference>
<dbReference type="PROSITE" id="PS50897">
    <property type="entry name" value="CTLH"/>
    <property type="match status" value="1"/>
</dbReference>
<dbReference type="SMART" id="SM00238">
    <property type="entry name" value="BIR"/>
    <property type="match status" value="1"/>
</dbReference>
<keyword evidence="10" id="KW-0479">Metal-binding</keyword>
<feature type="domain" description="CTLH" evidence="17">
    <location>
        <begin position="35"/>
        <end position="92"/>
    </location>
</feature>
<keyword evidence="8" id="KW-0053">Apoptosis</keyword>
<evidence type="ECO:0000256" key="15">
    <source>
        <dbReference type="PROSITE-ProRule" id="PRU00175"/>
    </source>
</evidence>
<dbReference type="GO" id="GO:0004869">
    <property type="term" value="F:cysteine-type endopeptidase inhibitor activity"/>
    <property type="evidence" value="ECO:0007669"/>
    <property type="project" value="UniProtKB-KW"/>
</dbReference>
<sequence length="368" mass="41444">MNRLIMNYLVTEGFKEAAEKFRMESGIEPSVDLETLDERIKIREMILKGQIQEAIALINSLHPELLDTHRYLYFHLQQQHLIELIRQRETEAALEFAQTQLAEQGEESRECLTEMERTLALLAFDSPEDSPFGDLLHVMQRQKGQDDIDGQILGQLHPPAEGEGEAGPAFPGMGSEELRLASFYSWPPTTGVRPELLAAAGFFHTGRQDKVRCFFCYGGLQSWEQGDDPWIEHAKWFPRCQFLLQSKGRAFVHSVQQSPPHLSSWAKASRPFYLPTAAVHEGPELPTPCTEIQSENAREPGAGRGAGDAAEQLRRLQEERTCKVCLDRAVRVVFVPCGHLACAECAPSLQLCPICRAPVRSYVRTFLS</sequence>
<evidence type="ECO:0000256" key="5">
    <source>
        <dbReference type="ARBA" id="ARBA00022490"/>
    </source>
</evidence>
<evidence type="ECO:0000256" key="13">
    <source>
        <dbReference type="ARBA" id="ARBA00022833"/>
    </source>
</evidence>
<dbReference type="PROSITE" id="PS50143">
    <property type="entry name" value="BIR_REPEAT_2"/>
    <property type="match status" value="1"/>
</dbReference>
<dbReference type="FunFam" id="1.10.1170.10:FF:000002">
    <property type="entry name" value="Baculoviral IAP repeat containing 7"/>
    <property type="match status" value="1"/>
</dbReference>
<dbReference type="InParanoid" id="L8Y8N3"/>
<keyword evidence="19" id="KW-1185">Reference proteome</keyword>
<evidence type="ECO:0000256" key="6">
    <source>
        <dbReference type="ARBA" id="ARBA00022679"/>
    </source>
</evidence>
<dbReference type="Gene3D" id="3.30.40.10">
    <property type="entry name" value="Zinc/RING finger domain, C3HC4 (zinc finger)"/>
    <property type="match status" value="1"/>
</dbReference>
<dbReference type="FunFam" id="3.30.40.10:FF:000184">
    <property type="entry name" value="Baculoviral IAP repeat containing 2"/>
    <property type="match status" value="1"/>
</dbReference>
<dbReference type="InterPro" id="IPR001841">
    <property type="entry name" value="Znf_RING"/>
</dbReference>
<proteinExistence type="inferred from homology"/>
<dbReference type="InterPro" id="IPR013144">
    <property type="entry name" value="CRA_dom"/>
</dbReference>
<dbReference type="FunFam" id="1.10.1170.10:FF:000003">
    <property type="entry name" value="E3 ubiquitin-protein ligase XIAP"/>
    <property type="match status" value="1"/>
</dbReference>
<dbReference type="GO" id="GO:0043066">
    <property type="term" value="P:negative regulation of apoptotic process"/>
    <property type="evidence" value="ECO:0007669"/>
    <property type="project" value="TreeGrafter"/>
</dbReference>
<evidence type="ECO:0000256" key="7">
    <source>
        <dbReference type="ARBA" id="ARBA00022690"/>
    </source>
</evidence>
<name>L8Y8N3_TUPCH</name>
<gene>
    <name evidence="18" type="ORF">TREES_T100018237</name>
</gene>
<dbReference type="FunFam" id="1.10.533.10:FF:000075">
    <property type="entry name" value="Baculoviral IAP repeat containing 7"/>
    <property type="match status" value="1"/>
</dbReference>
<dbReference type="GO" id="GO:0043027">
    <property type="term" value="F:cysteine-type endopeptidase inhibitor activity involved in apoptotic process"/>
    <property type="evidence" value="ECO:0007669"/>
    <property type="project" value="TreeGrafter"/>
</dbReference>
<dbReference type="InterPro" id="IPR050784">
    <property type="entry name" value="IAP"/>
</dbReference>
<evidence type="ECO:0000259" key="16">
    <source>
        <dbReference type="PROSITE" id="PS50089"/>
    </source>
</evidence>
<comment type="catalytic activity">
    <reaction evidence="1">
        <text>S-ubiquitinyl-[E2 ubiquitin-conjugating enzyme]-L-cysteine + [acceptor protein]-L-lysine = [E2 ubiquitin-conjugating enzyme]-L-cysteine + N(6)-ubiquitinyl-[acceptor protein]-L-lysine.</text>
        <dbReference type="EC" id="2.3.2.27"/>
    </reaction>
</comment>
<evidence type="ECO:0000256" key="14">
    <source>
        <dbReference type="ARBA" id="ARBA00022843"/>
    </source>
</evidence>
<dbReference type="SMART" id="SM00668">
    <property type="entry name" value="CTLH"/>
    <property type="match status" value="1"/>
</dbReference>
<dbReference type="GO" id="GO:0031398">
    <property type="term" value="P:positive regulation of protein ubiquitination"/>
    <property type="evidence" value="ECO:0007669"/>
    <property type="project" value="TreeGrafter"/>
</dbReference>
<dbReference type="GO" id="GO:0005634">
    <property type="term" value="C:nucleus"/>
    <property type="evidence" value="ECO:0007669"/>
    <property type="project" value="TreeGrafter"/>
</dbReference>
<comment type="similarity">
    <text evidence="3">Belongs to the IAP family.</text>
</comment>
<dbReference type="GO" id="GO:0061630">
    <property type="term" value="F:ubiquitin protein ligase activity"/>
    <property type="evidence" value="ECO:0007669"/>
    <property type="project" value="UniProtKB-EC"/>
</dbReference>
<evidence type="ECO:0000313" key="19">
    <source>
        <dbReference type="Proteomes" id="UP000011518"/>
    </source>
</evidence>
<dbReference type="SUPFAM" id="SSF57924">
    <property type="entry name" value="Inhibitor of apoptosis (IAP) repeat"/>
    <property type="match status" value="1"/>
</dbReference>
<protein>
    <recommendedName>
        <fullName evidence="4">RING-type E3 ubiquitin transferase</fullName>
        <ecNumber evidence="4">2.3.2.27</ecNumber>
    </recommendedName>
</protein>
<evidence type="ECO:0000313" key="18">
    <source>
        <dbReference type="EMBL" id="ELV11335.1"/>
    </source>
</evidence>
<evidence type="ECO:0000256" key="12">
    <source>
        <dbReference type="ARBA" id="ARBA00022786"/>
    </source>
</evidence>
<dbReference type="Pfam" id="PF10607">
    <property type="entry name" value="CTLH"/>
    <property type="match status" value="1"/>
</dbReference>
<dbReference type="SMART" id="SM00757">
    <property type="entry name" value="CRA"/>
    <property type="match status" value="1"/>
</dbReference>
<comment type="subcellular location">
    <subcellularLocation>
        <location evidence="2">Cytoplasm</location>
    </subcellularLocation>
</comment>
<dbReference type="eggNOG" id="KOG2659">
    <property type="taxonomic scope" value="Eukaryota"/>
</dbReference>
<dbReference type="Gene3D" id="1.10.1170.10">
    <property type="entry name" value="Inhibitor Of Apoptosis Protein (2mihbC-IAP-1), Chain A"/>
    <property type="match status" value="1"/>
</dbReference>
<dbReference type="SMART" id="SM00667">
    <property type="entry name" value="LisH"/>
    <property type="match status" value="1"/>
</dbReference>
<dbReference type="InterPro" id="IPR024964">
    <property type="entry name" value="CTLH/CRA"/>
</dbReference>